<evidence type="ECO:0000256" key="3">
    <source>
        <dbReference type="ARBA" id="ARBA00022833"/>
    </source>
</evidence>
<dbReference type="Pfam" id="PF03108">
    <property type="entry name" value="DBD_Tnp_Mut"/>
    <property type="match status" value="1"/>
</dbReference>
<dbReference type="GO" id="GO:0008270">
    <property type="term" value="F:zinc ion binding"/>
    <property type="evidence" value="ECO:0007669"/>
    <property type="project" value="UniProtKB-KW"/>
</dbReference>
<sequence length="476" mass="54248">MADRSLTVPDASLALSEHALAIGQEFPNVETCRRTLKDIAIALHFDLRIVKSDRSRFIAKCSKEGCPWRVHVAKCPGVPTFSVRTLQGEHTCEGVNNLHHQQASVGWVARSVEARIRDNPQFKPKEILQDIRDRHGVAVSYMQAWRGKERSMAALHGTFEEGFRLLPAYCLFWNLIKHILKENTWSCGSFLDENFRDTFKNTKLVNIFWNAVYALTAAEFESKITEMVEISQDVIPWFQHFSPQLWAVAYFEGTRYGHFTLGVTELLYNWALECHELPVVQMMEHIRLQLTSWFNSRRDIGMSWASILVPSAEKRVLEAIADAHCYQVLRANEVEFEIVSTERTNIVDISSRVCSCCRWQLNGLPCAHAAAALISCGQNAHLFAEPCFTVASYRETYSEIINPIPDKCLWRELGVGTEGGVARVDISIRPPKTRRPPGRPKKKVLRVENFKRPKRVVQCGRCHLLGHSQKKCTLSI</sequence>
<dbReference type="InterPro" id="IPR004332">
    <property type="entry name" value="Transposase_MuDR"/>
</dbReference>
<dbReference type="SMART" id="SM00575">
    <property type="entry name" value="ZnF_PMZ"/>
    <property type="match status" value="1"/>
</dbReference>
<evidence type="ECO:0000256" key="1">
    <source>
        <dbReference type="ARBA" id="ARBA00022723"/>
    </source>
</evidence>
<evidence type="ECO:0000256" key="2">
    <source>
        <dbReference type="ARBA" id="ARBA00022771"/>
    </source>
</evidence>
<keyword evidence="2 4" id="KW-0863">Zinc-finger</keyword>
<gene>
    <name evidence="6" type="ORF">OIU74_026868</name>
</gene>
<organism evidence="6 7">
    <name type="scientific">Salix koriyanagi</name>
    <dbReference type="NCBI Taxonomy" id="2511006"/>
    <lineage>
        <taxon>Eukaryota</taxon>
        <taxon>Viridiplantae</taxon>
        <taxon>Streptophyta</taxon>
        <taxon>Embryophyta</taxon>
        <taxon>Tracheophyta</taxon>
        <taxon>Spermatophyta</taxon>
        <taxon>Magnoliopsida</taxon>
        <taxon>eudicotyledons</taxon>
        <taxon>Gunneridae</taxon>
        <taxon>Pentapetalae</taxon>
        <taxon>rosids</taxon>
        <taxon>fabids</taxon>
        <taxon>Malpighiales</taxon>
        <taxon>Salicaceae</taxon>
        <taxon>Saliceae</taxon>
        <taxon>Salix</taxon>
    </lineage>
</organism>
<dbReference type="Proteomes" id="UP001151752">
    <property type="component" value="Chromosome 13"/>
</dbReference>
<dbReference type="PANTHER" id="PTHR31973:SF93">
    <property type="entry name" value="OS01G0595300 PROTEIN"/>
    <property type="match status" value="1"/>
</dbReference>
<proteinExistence type="predicted"/>
<keyword evidence="1" id="KW-0479">Metal-binding</keyword>
<protein>
    <submittedName>
        <fullName evidence="6">MUDR FAMILY TRANSPOSASE ISOFORM 1</fullName>
    </submittedName>
</protein>
<reference evidence="6" key="2">
    <citation type="journal article" date="2023" name="Int. J. Mol. Sci.">
        <title>De Novo Assembly and Annotation of 11 Diverse Shrub Willow (Salix) Genomes Reveals Novel Gene Organization in Sex-Linked Regions.</title>
        <authorList>
            <person name="Hyden B."/>
            <person name="Feng K."/>
            <person name="Yates T.B."/>
            <person name="Jawdy S."/>
            <person name="Cereghino C."/>
            <person name="Smart L.B."/>
            <person name="Muchero W."/>
        </authorList>
    </citation>
    <scope>NUCLEOTIDE SEQUENCE</scope>
    <source>
        <tissue evidence="6">Shoot tip</tissue>
    </source>
</reference>
<accession>A0A9Q0VZL7</accession>
<evidence type="ECO:0000256" key="4">
    <source>
        <dbReference type="PROSITE-ProRule" id="PRU00325"/>
    </source>
</evidence>
<name>A0A9Q0VZL7_9ROSI</name>
<reference evidence="6" key="1">
    <citation type="submission" date="2022-11" db="EMBL/GenBank/DDBJ databases">
        <authorList>
            <person name="Hyden B.L."/>
            <person name="Feng K."/>
            <person name="Yates T."/>
            <person name="Jawdy S."/>
            <person name="Smart L.B."/>
            <person name="Muchero W."/>
        </authorList>
    </citation>
    <scope>NUCLEOTIDE SEQUENCE</scope>
    <source>
        <tissue evidence="6">Shoot tip</tissue>
    </source>
</reference>
<evidence type="ECO:0000313" key="6">
    <source>
        <dbReference type="EMBL" id="KAJ6757687.1"/>
    </source>
</evidence>
<evidence type="ECO:0000259" key="5">
    <source>
        <dbReference type="PROSITE" id="PS50966"/>
    </source>
</evidence>
<dbReference type="PROSITE" id="PS50966">
    <property type="entry name" value="ZF_SWIM"/>
    <property type="match status" value="1"/>
</dbReference>
<dbReference type="AlphaFoldDB" id="A0A9Q0VZL7"/>
<dbReference type="InterPro" id="IPR007527">
    <property type="entry name" value="Znf_SWIM"/>
</dbReference>
<dbReference type="PANTHER" id="PTHR31973">
    <property type="entry name" value="POLYPROTEIN, PUTATIVE-RELATED"/>
    <property type="match status" value="1"/>
</dbReference>
<comment type="caution">
    <text evidence="6">The sequence shown here is derived from an EMBL/GenBank/DDBJ whole genome shotgun (WGS) entry which is preliminary data.</text>
</comment>
<dbReference type="Pfam" id="PF04434">
    <property type="entry name" value="SWIM"/>
    <property type="match status" value="1"/>
</dbReference>
<keyword evidence="3" id="KW-0862">Zinc</keyword>
<feature type="domain" description="SWIM-type" evidence="5">
    <location>
        <begin position="345"/>
        <end position="377"/>
    </location>
</feature>
<evidence type="ECO:0000313" key="7">
    <source>
        <dbReference type="Proteomes" id="UP001151752"/>
    </source>
</evidence>
<dbReference type="InterPro" id="IPR006564">
    <property type="entry name" value="Znf_PMZ"/>
</dbReference>
<dbReference type="EMBL" id="JAPFFM010000007">
    <property type="protein sequence ID" value="KAJ6757687.1"/>
    <property type="molecule type" value="Genomic_DNA"/>
</dbReference>
<keyword evidence="7" id="KW-1185">Reference proteome</keyword>